<evidence type="ECO:0000256" key="1">
    <source>
        <dbReference type="SAM" id="MobiDB-lite"/>
    </source>
</evidence>
<sequence>MAASSSSSSQTTPDPLTVARPCLPETTATGFSHCRSSILLQSLVLFLRERERRHRLCDSQPLCRPPRLGS</sequence>
<evidence type="ECO:0000313" key="2">
    <source>
        <dbReference type="EMBL" id="QCD94163.1"/>
    </source>
</evidence>
<feature type="region of interest" description="Disordered" evidence="1">
    <location>
        <begin position="1"/>
        <end position="21"/>
    </location>
</feature>
<gene>
    <name evidence="2" type="ORF">DEO72_LG5g2243</name>
</gene>
<keyword evidence="3" id="KW-1185">Reference proteome</keyword>
<dbReference type="AlphaFoldDB" id="A0A4D6M091"/>
<evidence type="ECO:0000313" key="3">
    <source>
        <dbReference type="Proteomes" id="UP000501690"/>
    </source>
</evidence>
<dbReference type="EMBL" id="CP039349">
    <property type="protein sequence ID" value="QCD94163.1"/>
    <property type="molecule type" value="Genomic_DNA"/>
</dbReference>
<accession>A0A4D6M091</accession>
<name>A0A4D6M091_VIGUN</name>
<dbReference type="Proteomes" id="UP000501690">
    <property type="component" value="Linkage Group LG5"/>
</dbReference>
<proteinExistence type="predicted"/>
<organism evidence="2 3">
    <name type="scientific">Vigna unguiculata</name>
    <name type="common">Cowpea</name>
    <dbReference type="NCBI Taxonomy" id="3917"/>
    <lineage>
        <taxon>Eukaryota</taxon>
        <taxon>Viridiplantae</taxon>
        <taxon>Streptophyta</taxon>
        <taxon>Embryophyta</taxon>
        <taxon>Tracheophyta</taxon>
        <taxon>Spermatophyta</taxon>
        <taxon>Magnoliopsida</taxon>
        <taxon>eudicotyledons</taxon>
        <taxon>Gunneridae</taxon>
        <taxon>Pentapetalae</taxon>
        <taxon>rosids</taxon>
        <taxon>fabids</taxon>
        <taxon>Fabales</taxon>
        <taxon>Fabaceae</taxon>
        <taxon>Papilionoideae</taxon>
        <taxon>50 kb inversion clade</taxon>
        <taxon>NPAAA clade</taxon>
        <taxon>indigoferoid/millettioid clade</taxon>
        <taxon>Phaseoleae</taxon>
        <taxon>Vigna</taxon>
    </lineage>
</organism>
<protein>
    <submittedName>
        <fullName evidence="2">Uncharacterized protein</fullName>
    </submittedName>
</protein>
<reference evidence="2 3" key="1">
    <citation type="submission" date="2019-04" db="EMBL/GenBank/DDBJ databases">
        <title>An improved genome assembly and genetic linkage map for asparagus bean, Vigna unguiculata ssp. sesquipedialis.</title>
        <authorList>
            <person name="Xia Q."/>
            <person name="Zhang R."/>
            <person name="Dong Y."/>
        </authorList>
    </citation>
    <scope>NUCLEOTIDE SEQUENCE [LARGE SCALE GENOMIC DNA]</scope>
    <source>
        <tissue evidence="2">Leaf</tissue>
    </source>
</reference>